<dbReference type="InterPro" id="IPR050133">
    <property type="entry name" value="NqrDE/RnfAE_oxidrdctase"/>
</dbReference>
<evidence type="ECO:0000313" key="9">
    <source>
        <dbReference type="EMBL" id="MBE6060466.1"/>
    </source>
</evidence>
<keyword evidence="5 8" id="KW-0249">Electron transport</keyword>
<evidence type="ECO:0000256" key="6">
    <source>
        <dbReference type="ARBA" id="ARBA00022989"/>
    </source>
</evidence>
<dbReference type="NCBIfam" id="TIGR01943">
    <property type="entry name" value="rnfA"/>
    <property type="match status" value="1"/>
</dbReference>
<accession>A0A927W935</accession>
<comment type="similarity">
    <text evidence="8">Belongs to the NqrDE/RnfAE family.</text>
</comment>
<dbReference type="PIRSF" id="PIRSF006102">
    <property type="entry name" value="NQR_DE"/>
    <property type="match status" value="1"/>
</dbReference>
<feature type="transmembrane region" description="Helical" evidence="8">
    <location>
        <begin position="99"/>
        <end position="121"/>
    </location>
</feature>
<feature type="transmembrane region" description="Helical" evidence="8">
    <location>
        <begin position="166"/>
        <end position="188"/>
    </location>
</feature>
<feature type="transmembrane region" description="Helical" evidence="8">
    <location>
        <begin position="71"/>
        <end position="92"/>
    </location>
</feature>
<keyword evidence="3 8" id="KW-0812">Transmembrane</keyword>
<dbReference type="GO" id="GO:0005886">
    <property type="term" value="C:plasma membrane"/>
    <property type="evidence" value="ECO:0007669"/>
    <property type="project" value="UniProtKB-SubCell"/>
</dbReference>
<feature type="transmembrane region" description="Helical" evidence="8">
    <location>
        <begin position="43"/>
        <end position="65"/>
    </location>
</feature>
<comment type="subcellular location">
    <subcellularLocation>
        <location evidence="8">Cell membrane</location>
        <topology evidence="8">Multi-pass membrane protein</topology>
    </subcellularLocation>
    <subcellularLocation>
        <location evidence="1">Endomembrane system</location>
        <topology evidence="1">Multi-pass membrane protein</topology>
    </subcellularLocation>
</comment>
<evidence type="ECO:0000256" key="4">
    <source>
        <dbReference type="ARBA" id="ARBA00022967"/>
    </source>
</evidence>
<dbReference type="InterPro" id="IPR011293">
    <property type="entry name" value="Ion_transpt_RnfA/RsxA"/>
</dbReference>
<comment type="function">
    <text evidence="8">Part of a membrane-bound complex that couples electron transfer with translocation of ions across the membrane.</text>
</comment>
<reference evidence="9" key="1">
    <citation type="submission" date="2019-04" db="EMBL/GenBank/DDBJ databases">
        <title>Evolution of Biomass-Degrading Anaerobic Consortia Revealed by Metagenomics.</title>
        <authorList>
            <person name="Peng X."/>
        </authorList>
    </citation>
    <scope>NUCLEOTIDE SEQUENCE</scope>
    <source>
        <strain evidence="9">SIG254</strain>
    </source>
</reference>
<dbReference type="PANTHER" id="PTHR30335:SF0">
    <property type="entry name" value="ION-TRANSLOCATING OXIDOREDUCTASE COMPLEX SUBUNIT A"/>
    <property type="match status" value="1"/>
</dbReference>
<sequence>MKELFTIFIGALLVNNVILGQFLGICSFLGVSQKTETAKGMGAAVTFVMLLATLITFVVNKLILIPFHMEYLSTLAFILVIAALVQFVETVIKKIQPGLYRSLGIFLPLITTNCAVLGVAVTNIDKGYGLAQSLSNTIGSALGYVLAIVILAGLRERMEDNTDMPAAFRGLPISLITAGLMAIAFYGFSGLV</sequence>
<evidence type="ECO:0000256" key="8">
    <source>
        <dbReference type="HAMAP-Rule" id="MF_00459"/>
    </source>
</evidence>
<evidence type="ECO:0000256" key="1">
    <source>
        <dbReference type="ARBA" id="ARBA00004127"/>
    </source>
</evidence>
<evidence type="ECO:0000313" key="10">
    <source>
        <dbReference type="Proteomes" id="UP000768462"/>
    </source>
</evidence>
<keyword evidence="2 8" id="KW-0813">Transport</keyword>
<keyword evidence="6 8" id="KW-1133">Transmembrane helix</keyword>
<dbReference type="Proteomes" id="UP000768462">
    <property type="component" value="Unassembled WGS sequence"/>
</dbReference>
<feature type="transmembrane region" description="Helical" evidence="8">
    <location>
        <begin position="6"/>
        <end position="31"/>
    </location>
</feature>
<comment type="caution">
    <text evidence="9">The sequence shown here is derived from an EMBL/GenBank/DDBJ whole genome shotgun (WGS) entry which is preliminary data.</text>
</comment>
<evidence type="ECO:0000256" key="7">
    <source>
        <dbReference type="ARBA" id="ARBA00023136"/>
    </source>
</evidence>
<comment type="subunit">
    <text evidence="8">The complex is composed of six subunits: RnfA, RnfB, RnfC, RnfD, RnfE and RnfG.</text>
</comment>
<dbReference type="AlphaFoldDB" id="A0A927W935"/>
<proteinExistence type="inferred from homology"/>
<evidence type="ECO:0000256" key="2">
    <source>
        <dbReference type="ARBA" id="ARBA00022448"/>
    </source>
</evidence>
<dbReference type="Pfam" id="PF02508">
    <property type="entry name" value="Rnf-Nqr"/>
    <property type="match status" value="1"/>
</dbReference>
<name>A0A927W935_9CLOT</name>
<keyword evidence="4 8" id="KW-1278">Translocase</keyword>
<dbReference type="EC" id="7.-.-.-" evidence="8"/>
<dbReference type="GO" id="GO:0022900">
    <property type="term" value="P:electron transport chain"/>
    <property type="evidence" value="ECO:0007669"/>
    <property type="project" value="UniProtKB-UniRule"/>
</dbReference>
<organism evidence="9 10">
    <name type="scientific">Clostridium sulfidigenes</name>
    <dbReference type="NCBI Taxonomy" id="318464"/>
    <lineage>
        <taxon>Bacteria</taxon>
        <taxon>Bacillati</taxon>
        <taxon>Bacillota</taxon>
        <taxon>Clostridia</taxon>
        <taxon>Eubacteriales</taxon>
        <taxon>Clostridiaceae</taxon>
        <taxon>Clostridium</taxon>
    </lineage>
</organism>
<feature type="transmembrane region" description="Helical" evidence="8">
    <location>
        <begin position="133"/>
        <end position="154"/>
    </location>
</feature>
<protein>
    <recommendedName>
        <fullName evidence="8">Ion-translocating oxidoreductase complex subunit A</fullName>
        <ecNumber evidence="8">7.-.-.-</ecNumber>
    </recommendedName>
    <alternativeName>
        <fullName evidence="8">Rnf electron transport complex subunit A</fullName>
    </alternativeName>
</protein>
<dbReference type="PANTHER" id="PTHR30335">
    <property type="entry name" value="INTEGRAL MEMBRANE PROTEIN OF SOXR-REDUCING COMPLEX"/>
    <property type="match status" value="1"/>
</dbReference>
<dbReference type="InterPro" id="IPR003667">
    <property type="entry name" value="NqrDE/RnfAE"/>
</dbReference>
<keyword evidence="7 8" id="KW-0472">Membrane</keyword>
<gene>
    <name evidence="8" type="primary">rnfA</name>
    <name evidence="9" type="ORF">E7215_09880</name>
</gene>
<dbReference type="GO" id="GO:0012505">
    <property type="term" value="C:endomembrane system"/>
    <property type="evidence" value="ECO:0007669"/>
    <property type="project" value="UniProtKB-SubCell"/>
</dbReference>
<dbReference type="HAMAP" id="MF_00459">
    <property type="entry name" value="RsxA_RnfA"/>
    <property type="match status" value="1"/>
</dbReference>
<evidence type="ECO:0000256" key="5">
    <source>
        <dbReference type="ARBA" id="ARBA00022982"/>
    </source>
</evidence>
<keyword evidence="8" id="KW-1003">Cell membrane</keyword>
<dbReference type="EMBL" id="SVCM01000111">
    <property type="protein sequence ID" value="MBE6060466.1"/>
    <property type="molecule type" value="Genomic_DNA"/>
</dbReference>
<evidence type="ECO:0000256" key="3">
    <source>
        <dbReference type="ARBA" id="ARBA00022692"/>
    </source>
</evidence>